<dbReference type="Gene3D" id="3.60.110.10">
    <property type="entry name" value="Carbon-nitrogen hydrolase"/>
    <property type="match status" value="1"/>
</dbReference>
<dbReference type="InterPro" id="IPR003010">
    <property type="entry name" value="C-N_Hydrolase"/>
</dbReference>
<dbReference type="AlphaFoldDB" id="A0A9W8ZWW4"/>
<reference evidence="2" key="1">
    <citation type="submission" date="2022-08" db="EMBL/GenBank/DDBJ databases">
        <title>A Global Phylogenomic Analysis of the Shiitake Genus Lentinula.</title>
        <authorList>
            <consortium name="DOE Joint Genome Institute"/>
            <person name="Sierra-Patev S."/>
            <person name="Min B."/>
            <person name="Naranjo-Ortiz M."/>
            <person name="Looney B."/>
            <person name="Konkel Z."/>
            <person name="Slot J.C."/>
            <person name="Sakamoto Y."/>
            <person name="Steenwyk J.L."/>
            <person name="Rokas A."/>
            <person name="Carro J."/>
            <person name="Camarero S."/>
            <person name="Ferreira P."/>
            <person name="Molpeceres G."/>
            <person name="Ruiz-Duenas F.J."/>
            <person name="Serrano A."/>
            <person name="Henrissat B."/>
            <person name="Drula E."/>
            <person name="Hughes K.W."/>
            <person name="Mata J.L."/>
            <person name="Ishikawa N.K."/>
            <person name="Vargas-Isla R."/>
            <person name="Ushijima S."/>
            <person name="Smith C.A."/>
            <person name="Ahrendt S."/>
            <person name="Andreopoulos W."/>
            <person name="He G."/>
            <person name="Labutti K."/>
            <person name="Lipzen A."/>
            <person name="Ng V."/>
            <person name="Riley R."/>
            <person name="Sandor L."/>
            <person name="Barry K."/>
            <person name="Martinez A.T."/>
            <person name="Xiao Y."/>
            <person name="Gibbons J.G."/>
            <person name="Terashima K."/>
            <person name="Grigoriev I.V."/>
            <person name="Hibbett D.S."/>
        </authorList>
    </citation>
    <scope>NUCLEOTIDE SEQUENCE</scope>
    <source>
        <strain evidence="2">JLM2183</strain>
    </source>
</reference>
<accession>A0A9W8ZWW4</accession>
<sequence>MPVNNLYCWNFEVISAPDFVLWGQVKANALRAKELCSVIEPKSIDLLCFPEMILSGYVFEDSDEILPYLELPKEGPTSQMCASLARRLGCYVLAGYPERLLQIPDLDTDNYTHRCANSAIFYGPNGDFIGNYRKTNLFITDRTWAKAGFGFTSFDLPAPIGKLTLGICMDLNAQPPADWKARGRPYEIAEYAMKENADVVVLLNAWLDSGVRMHYCKNEKELGFIESVDWTTVEFWATRLKPLWVQAEELSSPNKEDDEGENGKRTIVVVCNRTGEEKGKSPMLVTSIRGQTFAGSSAIFSMHRGSGKPRVIGIMSRREDGARTWMIVKDRVSSL</sequence>
<dbReference type="PANTHER" id="PTHR11750">
    <property type="entry name" value="PROTEIN N-TERMINAL AMIDASE"/>
    <property type="match status" value="1"/>
</dbReference>
<name>A0A9W8ZWW4_9AGAR</name>
<dbReference type="EMBL" id="JAOTPV010000043">
    <property type="protein sequence ID" value="KAJ4467548.1"/>
    <property type="molecule type" value="Genomic_DNA"/>
</dbReference>
<dbReference type="PANTHER" id="PTHR11750:SF26">
    <property type="entry name" value="PROTEIN N-TERMINAL AMIDASE"/>
    <property type="match status" value="1"/>
</dbReference>
<protein>
    <submittedName>
        <fullName evidence="2">Carbon-nitrogen hydrolase</fullName>
    </submittedName>
</protein>
<dbReference type="GO" id="GO:0030163">
    <property type="term" value="P:protein catabolic process"/>
    <property type="evidence" value="ECO:0007669"/>
    <property type="project" value="TreeGrafter"/>
</dbReference>
<evidence type="ECO:0000313" key="3">
    <source>
        <dbReference type="Proteomes" id="UP001150266"/>
    </source>
</evidence>
<dbReference type="PROSITE" id="PS50263">
    <property type="entry name" value="CN_HYDROLASE"/>
    <property type="match status" value="1"/>
</dbReference>
<comment type="caution">
    <text evidence="2">The sequence shown here is derived from an EMBL/GenBank/DDBJ whole genome shotgun (WGS) entry which is preliminary data.</text>
</comment>
<gene>
    <name evidence="2" type="ORF">J3R30DRAFT_3662730</name>
</gene>
<dbReference type="Proteomes" id="UP001150266">
    <property type="component" value="Unassembled WGS sequence"/>
</dbReference>
<feature type="domain" description="CN hydrolase" evidence="1">
    <location>
        <begin position="9"/>
        <end position="334"/>
    </location>
</feature>
<keyword evidence="3" id="KW-1185">Reference proteome</keyword>
<organism evidence="2 3">
    <name type="scientific">Lentinula aciculospora</name>
    <dbReference type="NCBI Taxonomy" id="153920"/>
    <lineage>
        <taxon>Eukaryota</taxon>
        <taxon>Fungi</taxon>
        <taxon>Dikarya</taxon>
        <taxon>Basidiomycota</taxon>
        <taxon>Agaricomycotina</taxon>
        <taxon>Agaricomycetes</taxon>
        <taxon>Agaricomycetidae</taxon>
        <taxon>Agaricales</taxon>
        <taxon>Marasmiineae</taxon>
        <taxon>Omphalotaceae</taxon>
        <taxon>Lentinula</taxon>
    </lineage>
</organism>
<evidence type="ECO:0000313" key="2">
    <source>
        <dbReference type="EMBL" id="KAJ4467548.1"/>
    </source>
</evidence>
<dbReference type="SUPFAM" id="SSF56317">
    <property type="entry name" value="Carbon-nitrogen hydrolase"/>
    <property type="match status" value="1"/>
</dbReference>
<dbReference type="OrthoDB" id="201515at2759"/>
<evidence type="ECO:0000259" key="1">
    <source>
        <dbReference type="PROSITE" id="PS50263"/>
    </source>
</evidence>
<keyword evidence="2" id="KW-0378">Hydrolase</keyword>
<proteinExistence type="predicted"/>
<dbReference type="GO" id="GO:0070773">
    <property type="term" value="F:protein-N-terminal glutamine amidohydrolase activity"/>
    <property type="evidence" value="ECO:0007669"/>
    <property type="project" value="InterPro"/>
</dbReference>
<dbReference type="GO" id="GO:0008418">
    <property type="term" value="F:protein-N-terminal asparagine amidohydrolase activity"/>
    <property type="evidence" value="ECO:0007669"/>
    <property type="project" value="InterPro"/>
</dbReference>
<dbReference type="InterPro" id="IPR036526">
    <property type="entry name" value="C-N_Hydrolase_sf"/>
</dbReference>
<dbReference type="Pfam" id="PF00795">
    <property type="entry name" value="CN_hydrolase"/>
    <property type="match status" value="1"/>
</dbReference>
<dbReference type="InterPro" id="IPR039703">
    <property type="entry name" value="Nta1"/>
</dbReference>